<organism evidence="2 3">
    <name type="scientific">Elysia crispata</name>
    <name type="common">lettuce slug</name>
    <dbReference type="NCBI Taxonomy" id="231223"/>
    <lineage>
        <taxon>Eukaryota</taxon>
        <taxon>Metazoa</taxon>
        <taxon>Spiralia</taxon>
        <taxon>Lophotrochozoa</taxon>
        <taxon>Mollusca</taxon>
        <taxon>Gastropoda</taxon>
        <taxon>Heterobranchia</taxon>
        <taxon>Euthyneura</taxon>
        <taxon>Panpulmonata</taxon>
        <taxon>Sacoglossa</taxon>
        <taxon>Placobranchoidea</taxon>
        <taxon>Plakobranchidae</taxon>
        <taxon>Elysia</taxon>
    </lineage>
</organism>
<dbReference type="EMBL" id="JAWDGP010004194">
    <property type="protein sequence ID" value="KAK3766802.1"/>
    <property type="molecule type" value="Genomic_DNA"/>
</dbReference>
<evidence type="ECO:0000313" key="3">
    <source>
        <dbReference type="Proteomes" id="UP001283361"/>
    </source>
</evidence>
<reference evidence="2" key="1">
    <citation type="journal article" date="2023" name="G3 (Bethesda)">
        <title>A reference genome for the long-term kleptoplast-retaining sea slug Elysia crispata morphotype clarki.</title>
        <authorList>
            <person name="Eastman K.E."/>
            <person name="Pendleton A.L."/>
            <person name="Shaikh M.A."/>
            <person name="Suttiyut T."/>
            <person name="Ogas R."/>
            <person name="Tomko P."/>
            <person name="Gavelis G."/>
            <person name="Widhalm J.R."/>
            <person name="Wisecaver J.H."/>
        </authorList>
    </citation>
    <scope>NUCLEOTIDE SEQUENCE</scope>
    <source>
        <strain evidence="2">ECLA1</strain>
    </source>
</reference>
<keyword evidence="1" id="KW-0812">Transmembrane</keyword>
<dbReference type="AlphaFoldDB" id="A0AAE1DDT0"/>
<evidence type="ECO:0000313" key="2">
    <source>
        <dbReference type="EMBL" id="KAK3766802.1"/>
    </source>
</evidence>
<name>A0AAE1DDT0_9GAST</name>
<keyword evidence="3" id="KW-1185">Reference proteome</keyword>
<keyword evidence="1" id="KW-1133">Transmembrane helix</keyword>
<keyword evidence="1" id="KW-0472">Membrane</keyword>
<sequence>MISNHRQRDILIARDPLGLYVLVEAEVLDAALTLGGLTGATAGFCHRGVSSRLWSSEPRHAGWLALVLWLLIFAKFYVP</sequence>
<dbReference type="Proteomes" id="UP001283361">
    <property type="component" value="Unassembled WGS sequence"/>
</dbReference>
<feature type="transmembrane region" description="Helical" evidence="1">
    <location>
        <begin position="61"/>
        <end position="78"/>
    </location>
</feature>
<comment type="caution">
    <text evidence="2">The sequence shown here is derived from an EMBL/GenBank/DDBJ whole genome shotgun (WGS) entry which is preliminary data.</text>
</comment>
<accession>A0AAE1DDT0</accession>
<evidence type="ECO:0000256" key="1">
    <source>
        <dbReference type="SAM" id="Phobius"/>
    </source>
</evidence>
<proteinExistence type="predicted"/>
<gene>
    <name evidence="2" type="ORF">RRG08_056885</name>
</gene>
<protein>
    <submittedName>
        <fullName evidence="2">Uncharacterized protein</fullName>
    </submittedName>
</protein>